<gene>
    <name evidence="1" type="ORF">FNB79_14000</name>
</gene>
<protein>
    <recommendedName>
        <fullName evidence="3">Nuclear transport factor 2 family protein</fullName>
    </recommendedName>
</protein>
<name>A0A516GU33_9FLAO</name>
<dbReference type="InterPro" id="IPR032710">
    <property type="entry name" value="NTF2-like_dom_sf"/>
</dbReference>
<proteinExistence type="predicted"/>
<dbReference type="OrthoDB" id="824753at2"/>
<evidence type="ECO:0000313" key="1">
    <source>
        <dbReference type="EMBL" id="QDO95036.1"/>
    </source>
</evidence>
<accession>A0A516GU33</accession>
<organism evidence="1 2">
    <name type="scientific">Formosa sediminum</name>
    <dbReference type="NCBI Taxonomy" id="2594004"/>
    <lineage>
        <taxon>Bacteria</taxon>
        <taxon>Pseudomonadati</taxon>
        <taxon>Bacteroidota</taxon>
        <taxon>Flavobacteriia</taxon>
        <taxon>Flavobacteriales</taxon>
        <taxon>Flavobacteriaceae</taxon>
        <taxon>Formosa</taxon>
    </lineage>
</organism>
<dbReference type="PROSITE" id="PS51257">
    <property type="entry name" value="PROKAR_LIPOPROTEIN"/>
    <property type="match status" value="1"/>
</dbReference>
<keyword evidence="2" id="KW-1185">Reference proteome</keyword>
<dbReference type="RefSeq" id="WP_143381944.1">
    <property type="nucleotide sequence ID" value="NZ_CP041637.1"/>
</dbReference>
<reference evidence="1 2" key="1">
    <citation type="submission" date="2019-07" db="EMBL/GenBank/DDBJ databases">
        <title>Genome sequencing for Formosa sp. PS13.</title>
        <authorList>
            <person name="Park S.-J."/>
        </authorList>
    </citation>
    <scope>NUCLEOTIDE SEQUENCE [LARGE SCALE GENOMIC DNA]</scope>
    <source>
        <strain evidence="1 2">PS13</strain>
    </source>
</reference>
<dbReference type="KEGG" id="fop:FNB79_14000"/>
<evidence type="ECO:0000313" key="2">
    <source>
        <dbReference type="Proteomes" id="UP000319209"/>
    </source>
</evidence>
<dbReference type="AlphaFoldDB" id="A0A516GU33"/>
<dbReference type="Gene3D" id="3.10.450.50">
    <property type="match status" value="1"/>
</dbReference>
<sequence>MKKLLFVAFSLTIMLSCKEPVKQYTTSSPEIETIKTLHKYFEDNNYDALTELYAEDAKIYENSFESKSASDVIKEGKEGRELIADYTFEGGVKCEMIINDAGEKWVNSWAHWKGTLKGGEKVIEVPIISRFLFEDGKIVKEYSYWDNLPSYIAFDEMASKKLENLEETLEEDK</sequence>
<dbReference type="SUPFAM" id="SSF54427">
    <property type="entry name" value="NTF2-like"/>
    <property type="match status" value="1"/>
</dbReference>
<dbReference type="EMBL" id="CP041637">
    <property type="protein sequence ID" value="QDO95036.1"/>
    <property type="molecule type" value="Genomic_DNA"/>
</dbReference>
<dbReference type="Proteomes" id="UP000319209">
    <property type="component" value="Chromosome"/>
</dbReference>
<evidence type="ECO:0008006" key="3">
    <source>
        <dbReference type="Google" id="ProtNLM"/>
    </source>
</evidence>